<protein>
    <recommendedName>
        <fullName evidence="1">Cgl0159-like domain-containing protein</fullName>
    </recommendedName>
</protein>
<evidence type="ECO:0000313" key="3">
    <source>
        <dbReference type="Proteomes" id="UP001164803"/>
    </source>
</evidence>
<dbReference type="InterPro" id="IPR013785">
    <property type="entry name" value="Aldolase_TIM"/>
</dbReference>
<evidence type="ECO:0000259" key="1">
    <source>
        <dbReference type="Pfam" id="PF22649"/>
    </source>
</evidence>
<feature type="domain" description="Cgl0159-like" evidence="1">
    <location>
        <begin position="34"/>
        <end position="282"/>
    </location>
</feature>
<accession>A0ABY6Z6P8</accession>
<dbReference type="EMBL" id="CP104064">
    <property type="protein sequence ID" value="WAH37956.1"/>
    <property type="molecule type" value="Genomic_DNA"/>
</dbReference>
<dbReference type="Proteomes" id="UP001164803">
    <property type="component" value="Chromosome"/>
</dbReference>
<dbReference type="SUPFAM" id="SSF51569">
    <property type="entry name" value="Aldolase"/>
    <property type="match status" value="1"/>
</dbReference>
<gene>
    <name evidence="2" type="ORF">NZD86_05545</name>
</gene>
<proteinExistence type="predicted"/>
<evidence type="ECO:0000313" key="2">
    <source>
        <dbReference type="EMBL" id="WAH37956.1"/>
    </source>
</evidence>
<name>A0ABY6Z6P8_9BACL</name>
<dbReference type="RefSeq" id="WP_268045491.1">
    <property type="nucleotide sequence ID" value="NZ_CP104064.1"/>
</dbReference>
<dbReference type="Pfam" id="PF22649">
    <property type="entry name" value="Cgl0159"/>
    <property type="match status" value="1"/>
</dbReference>
<sequence>MNLINEILRYRLEEPERIKVLAARRIRRSKWERDKLVIVAMDHPGRRVVAAGGNPWAMANRNDLLHRIISVLMQPGVDGLLATPDVMEEVLLLNHIVTEAGGPNFVDNKVLVGSMNRGGLANTEFELDDFVTGYTAKSIRYMNLDAGKLLFRLDPEIRDSHRTMKYCVDALNELEDYELPCFLEPLTSSGTADDLVRLVGVASAMGHSTAHRWIKLPMVQEMKRVAAATTCPIVLLGGMSPGKPGQMLENVRNALEAGINIRGLMIGRGVLYPEDGDSPVNVATKLVEVVKGKQQEVITWDGLKSIP</sequence>
<dbReference type="Gene3D" id="3.20.20.70">
    <property type="entry name" value="Aldolase class I"/>
    <property type="match status" value="1"/>
</dbReference>
<organism evidence="2 3">
    <name type="scientific">Alicyclobacillus dauci</name>
    <dbReference type="NCBI Taxonomy" id="1475485"/>
    <lineage>
        <taxon>Bacteria</taxon>
        <taxon>Bacillati</taxon>
        <taxon>Bacillota</taxon>
        <taxon>Bacilli</taxon>
        <taxon>Bacillales</taxon>
        <taxon>Alicyclobacillaceae</taxon>
        <taxon>Alicyclobacillus</taxon>
    </lineage>
</organism>
<keyword evidence="3" id="KW-1185">Reference proteome</keyword>
<reference evidence="2" key="1">
    <citation type="submission" date="2022-08" db="EMBL/GenBank/DDBJ databases">
        <title>Alicyclobacillus dauci DSM2870, complete genome.</title>
        <authorList>
            <person name="Wang Q."/>
            <person name="Cai R."/>
            <person name="Wang Z."/>
        </authorList>
    </citation>
    <scope>NUCLEOTIDE SEQUENCE</scope>
    <source>
        <strain evidence="2">DSM 28700</strain>
    </source>
</reference>
<dbReference type="InterPro" id="IPR054574">
    <property type="entry name" value="Cgl0159_dom"/>
</dbReference>